<dbReference type="EMBL" id="NCKU01007893">
    <property type="protein sequence ID" value="RWS02305.1"/>
    <property type="molecule type" value="Genomic_DNA"/>
</dbReference>
<name>A0A443QH11_9ACAR</name>
<evidence type="ECO:0000259" key="8">
    <source>
        <dbReference type="PROSITE" id="PS50071"/>
    </source>
</evidence>
<organism evidence="9 10">
    <name type="scientific">Dinothrombium tinctorium</name>
    <dbReference type="NCBI Taxonomy" id="1965070"/>
    <lineage>
        <taxon>Eukaryota</taxon>
        <taxon>Metazoa</taxon>
        <taxon>Ecdysozoa</taxon>
        <taxon>Arthropoda</taxon>
        <taxon>Chelicerata</taxon>
        <taxon>Arachnida</taxon>
        <taxon>Acari</taxon>
        <taxon>Acariformes</taxon>
        <taxon>Trombidiformes</taxon>
        <taxon>Prostigmata</taxon>
        <taxon>Anystina</taxon>
        <taxon>Parasitengona</taxon>
        <taxon>Trombidioidea</taxon>
        <taxon>Trombidiidae</taxon>
        <taxon>Dinothrombium</taxon>
    </lineage>
</organism>
<dbReference type="Pfam" id="PF00046">
    <property type="entry name" value="Homeodomain"/>
    <property type="match status" value="1"/>
</dbReference>
<evidence type="ECO:0000256" key="6">
    <source>
        <dbReference type="RuleBase" id="RU000682"/>
    </source>
</evidence>
<dbReference type="PANTHER" id="PTHR24329">
    <property type="entry name" value="HOMEOBOX PROTEIN ARISTALESS"/>
    <property type="match status" value="1"/>
</dbReference>
<dbReference type="PROSITE" id="PS00027">
    <property type="entry name" value="HOMEOBOX_1"/>
    <property type="match status" value="1"/>
</dbReference>
<dbReference type="InterPro" id="IPR017970">
    <property type="entry name" value="Homeobox_CS"/>
</dbReference>
<feature type="region of interest" description="Disordered" evidence="7">
    <location>
        <begin position="139"/>
        <end position="184"/>
    </location>
</feature>
<comment type="subcellular location">
    <subcellularLocation>
        <location evidence="1 5 6">Nucleus</location>
    </subcellularLocation>
</comment>
<dbReference type="CDD" id="cd00086">
    <property type="entry name" value="homeodomain"/>
    <property type="match status" value="1"/>
</dbReference>
<evidence type="ECO:0000256" key="5">
    <source>
        <dbReference type="PROSITE-ProRule" id="PRU00108"/>
    </source>
</evidence>
<reference evidence="9 10" key="1">
    <citation type="journal article" date="2018" name="Gigascience">
        <title>Genomes of trombidid mites reveal novel predicted allergens and laterally-transferred genes associated with secondary metabolism.</title>
        <authorList>
            <person name="Dong X."/>
            <person name="Chaisiri K."/>
            <person name="Xia D."/>
            <person name="Armstrong S.D."/>
            <person name="Fang Y."/>
            <person name="Donnelly M.J."/>
            <person name="Kadowaki T."/>
            <person name="McGarry J.W."/>
            <person name="Darby A.C."/>
            <person name="Makepeace B.L."/>
        </authorList>
    </citation>
    <scope>NUCLEOTIDE SEQUENCE [LARGE SCALE GENOMIC DNA]</scope>
    <source>
        <strain evidence="9">UoL-WK</strain>
    </source>
</reference>
<dbReference type="SUPFAM" id="SSF46689">
    <property type="entry name" value="Homeodomain-like"/>
    <property type="match status" value="1"/>
</dbReference>
<protein>
    <submittedName>
        <fullName evidence="9">Diencephalon/mesencephalon homeobox protein 1-like isoform X2</fullName>
    </submittedName>
</protein>
<feature type="compositionally biased region" description="Basic and acidic residues" evidence="7">
    <location>
        <begin position="171"/>
        <end position="184"/>
    </location>
</feature>
<feature type="non-terminal residue" evidence="9">
    <location>
        <position position="1"/>
    </location>
</feature>
<dbReference type="PANTHER" id="PTHR24329:SF543">
    <property type="entry name" value="FI01017P-RELATED"/>
    <property type="match status" value="1"/>
</dbReference>
<evidence type="ECO:0000313" key="9">
    <source>
        <dbReference type="EMBL" id="RWS02305.1"/>
    </source>
</evidence>
<evidence type="ECO:0000256" key="3">
    <source>
        <dbReference type="ARBA" id="ARBA00023155"/>
    </source>
</evidence>
<evidence type="ECO:0000256" key="7">
    <source>
        <dbReference type="SAM" id="MobiDB-lite"/>
    </source>
</evidence>
<feature type="domain" description="Homeobox" evidence="8">
    <location>
        <begin position="81"/>
        <end position="141"/>
    </location>
</feature>
<dbReference type="InterPro" id="IPR009057">
    <property type="entry name" value="Homeodomain-like_sf"/>
</dbReference>
<keyword evidence="2 5" id="KW-0238">DNA-binding</keyword>
<keyword evidence="4 5" id="KW-0539">Nucleus</keyword>
<dbReference type="GO" id="GO:0000977">
    <property type="term" value="F:RNA polymerase II transcription regulatory region sequence-specific DNA binding"/>
    <property type="evidence" value="ECO:0007669"/>
    <property type="project" value="TreeGrafter"/>
</dbReference>
<evidence type="ECO:0000313" key="10">
    <source>
        <dbReference type="Proteomes" id="UP000285301"/>
    </source>
</evidence>
<gene>
    <name evidence="9" type="ORF">B4U79_05170</name>
</gene>
<dbReference type="OrthoDB" id="6159439at2759"/>
<feature type="DNA-binding region" description="Homeobox" evidence="5">
    <location>
        <begin position="83"/>
        <end position="142"/>
    </location>
</feature>
<proteinExistence type="predicted"/>
<dbReference type="Gene3D" id="1.10.10.60">
    <property type="entry name" value="Homeodomain-like"/>
    <property type="match status" value="1"/>
</dbReference>
<evidence type="ECO:0000256" key="2">
    <source>
        <dbReference type="ARBA" id="ARBA00023125"/>
    </source>
</evidence>
<evidence type="ECO:0000256" key="4">
    <source>
        <dbReference type="ARBA" id="ARBA00023242"/>
    </source>
</evidence>
<keyword evidence="3 5" id="KW-0371">Homeobox</keyword>
<dbReference type="SMART" id="SM00389">
    <property type="entry name" value="HOX"/>
    <property type="match status" value="1"/>
</dbReference>
<dbReference type="Proteomes" id="UP000285301">
    <property type="component" value="Unassembled WGS sequence"/>
</dbReference>
<comment type="caution">
    <text evidence="9">The sequence shown here is derived from an EMBL/GenBank/DDBJ whole genome shotgun (WGS) entry which is preliminary data.</text>
</comment>
<dbReference type="AlphaFoldDB" id="A0A443QH11"/>
<keyword evidence="10" id="KW-1185">Reference proteome</keyword>
<dbReference type="PROSITE" id="PS50071">
    <property type="entry name" value="HOMEOBOX_2"/>
    <property type="match status" value="1"/>
</dbReference>
<dbReference type="GO" id="GO:0005634">
    <property type="term" value="C:nucleus"/>
    <property type="evidence" value="ECO:0007669"/>
    <property type="project" value="UniProtKB-SubCell"/>
</dbReference>
<dbReference type="InterPro" id="IPR001356">
    <property type="entry name" value="HD"/>
</dbReference>
<dbReference type="GO" id="GO:0000981">
    <property type="term" value="F:DNA-binding transcription factor activity, RNA polymerase II-specific"/>
    <property type="evidence" value="ECO:0007669"/>
    <property type="project" value="InterPro"/>
</dbReference>
<dbReference type="InterPro" id="IPR050649">
    <property type="entry name" value="Paired_Homeobox_TFs"/>
</dbReference>
<evidence type="ECO:0000256" key="1">
    <source>
        <dbReference type="ARBA" id="ARBA00004123"/>
    </source>
</evidence>
<sequence length="184" mass="21539">IKMYHYTYPNNNNNENLLTASYPGMATYQQNTSYLWPYRYRAFSAPLFSTFSSTPNLAQASYTDWPPLGLDFNNSTVTENRKQRRTRTAFNSQQLALLERSFNTSPYPDLQTREHLSALTHLPEARIQVWFKNRRAKERKLKKMHTSKMPNADKCGEEEKSEQSYSEFESSVEKEYGPISSEHK</sequence>
<dbReference type="STRING" id="1965070.A0A443QH11"/>
<accession>A0A443QH11</accession>